<evidence type="ECO:0008006" key="3">
    <source>
        <dbReference type="Google" id="ProtNLM"/>
    </source>
</evidence>
<organism evidence="1 2">
    <name type="scientific">Natronoarchaeum mannanilyticum</name>
    <dbReference type="NCBI Taxonomy" id="926360"/>
    <lineage>
        <taxon>Archaea</taxon>
        <taxon>Methanobacteriati</taxon>
        <taxon>Methanobacteriota</taxon>
        <taxon>Stenosarchaea group</taxon>
        <taxon>Halobacteria</taxon>
        <taxon>Halobacteriales</taxon>
        <taxon>Natronoarchaeaceae</taxon>
    </lineage>
</organism>
<name>A0AAV3T8P8_9EURY</name>
<dbReference type="EMBL" id="BAAADV010000001">
    <property type="protein sequence ID" value="GAA0669232.1"/>
    <property type="molecule type" value="Genomic_DNA"/>
</dbReference>
<evidence type="ECO:0000313" key="1">
    <source>
        <dbReference type="EMBL" id="GAA0669232.1"/>
    </source>
</evidence>
<keyword evidence="2" id="KW-1185">Reference proteome</keyword>
<reference evidence="1 2" key="1">
    <citation type="journal article" date="2019" name="Int. J. Syst. Evol. Microbiol.">
        <title>The Global Catalogue of Microorganisms (GCM) 10K type strain sequencing project: providing services to taxonomists for standard genome sequencing and annotation.</title>
        <authorList>
            <consortium name="The Broad Institute Genomics Platform"/>
            <consortium name="The Broad Institute Genome Sequencing Center for Infectious Disease"/>
            <person name="Wu L."/>
            <person name="Ma J."/>
        </authorList>
    </citation>
    <scope>NUCLEOTIDE SEQUENCE [LARGE SCALE GENOMIC DNA]</scope>
    <source>
        <strain evidence="1 2">JCM 16328</strain>
    </source>
</reference>
<gene>
    <name evidence="1" type="ORF">GCM10009020_13950</name>
</gene>
<dbReference type="Proteomes" id="UP001500420">
    <property type="component" value="Unassembled WGS sequence"/>
</dbReference>
<dbReference type="AlphaFoldDB" id="A0AAV3T8P8"/>
<sequence length="168" mass="19560">MIFLANRANLDRRTLLSRLHKRLQTQVPADDAPIQRVWYHTSAGNKVGVRATIDAPAFLGRSYAVDDAELQVSFDFPPDREHGYYRIQWVEAKRELMVGWHQDQTHPEFGECHFQIDYRGETVQRTTAEFLDVHPLNVFDRRTTQLVDVLDSLSWDDDVPTVPEPSRR</sequence>
<proteinExistence type="predicted"/>
<accession>A0AAV3T8P8</accession>
<evidence type="ECO:0000313" key="2">
    <source>
        <dbReference type="Proteomes" id="UP001500420"/>
    </source>
</evidence>
<comment type="caution">
    <text evidence="1">The sequence shown here is derived from an EMBL/GenBank/DDBJ whole genome shotgun (WGS) entry which is preliminary data.</text>
</comment>
<protein>
    <recommendedName>
        <fullName evidence="3">Polyketide cyclase / dehydrase and lipid transport</fullName>
    </recommendedName>
</protein>